<evidence type="ECO:0000313" key="3">
    <source>
        <dbReference type="Proteomes" id="UP000023152"/>
    </source>
</evidence>
<comment type="caution">
    <text evidence="2">The sequence shown here is derived from an EMBL/GenBank/DDBJ whole genome shotgun (WGS) entry which is preliminary data.</text>
</comment>
<feature type="non-terminal residue" evidence="2">
    <location>
        <position position="1"/>
    </location>
</feature>
<reference evidence="2 3" key="1">
    <citation type="journal article" date="2013" name="Curr. Biol.">
        <title>The Genome of the Foraminiferan Reticulomyxa filosa.</title>
        <authorList>
            <person name="Glockner G."/>
            <person name="Hulsmann N."/>
            <person name="Schleicher M."/>
            <person name="Noegel A.A."/>
            <person name="Eichinger L."/>
            <person name="Gallinger C."/>
            <person name="Pawlowski J."/>
            <person name="Sierra R."/>
            <person name="Euteneuer U."/>
            <person name="Pillet L."/>
            <person name="Moustafa A."/>
            <person name="Platzer M."/>
            <person name="Groth M."/>
            <person name="Szafranski K."/>
            <person name="Schliwa M."/>
        </authorList>
    </citation>
    <scope>NUCLEOTIDE SEQUENCE [LARGE SCALE GENOMIC DNA]</scope>
</reference>
<keyword evidence="3" id="KW-1185">Reference proteome</keyword>
<gene>
    <name evidence="2" type="ORF">RFI_17286</name>
</gene>
<feature type="region of interest" description="Disordered" evidence="1">
    <location>
        <begin position="174"/>
        <end position="195"/>
    </location>
</feature>
<dbReference type="EMBL" id="ASPP01013132">
    <property type="protein sequence ID" value="ETO19933.1"/>
    <property type="molecule type" value="Genomic_DNA"/>
</dbReference>
<accession>X6N226</accession>
<name>X6N226_RETFI</name>
<evidence type="ECO:0000256" key="1">
    <source>
        <dbReference type="SAM" id="MobiDB-lite"/>
    </source>
</evidence>
<dbReference type="Proteomes" id="UP000023152">
    <property type="component" value="Unassembled WGS sequence"/>
</dbReference>
<dbReference type="AlphaFoldDB" id="X6N226"/>
<organism evidence="2 3">
    <name type="scientific">Reticulomyxa filosa</name>
    <dbReference type="NCBI Taxonomy" id="46433"/>
    <lineage>
        <taxon>Eukaryota</taxon>
        <taxon>Sar</taxon>
        <taxon>Rhizaria</taxon>
        <taxon>Retaria</taxon>
        <taxon>Foraminifera</taxon>
        <taxon>Monothalamids</taxon>
        <taxon>Reticulomyxidae</taxon>
        <taxon>Reticulomyxa</taxon>
    </lineage>
</organism>
<protein>
    <submittedName>
        <fullName evidence="2">Uncharacterized protein</fullName>
    </submittedName>
</protein>
<dbReference type="OrthoDB" id="27109at2759"/>
<sequence length="287" mass="32574">CEGLVDFWDKVLSHTSENKKHSQQGDTTVGLSLYMALADVKKILQTHLGDTKLVKKTVDGLFKRMQKHLKHNELLQQSMWRKITDYFMKRFKKVKLELERAYRVNDLMPVKEEEVYDLFEKKNLEAFKINFDETSSVGSSSIGASSVASSAITGITRTTTKTGNKFLGKDYNKEQGSHAHSSLGYGSSAHTRDSPSLSSKESGLIQIVDKIPLVFIPCACELFYFIFFCDSIRQYIDYFFFVGGEKKKDSPITKSPNTQIIFNLCCPKANKLSFLDPLGYAESFEDF</sequence>
<proteinExistence type="predicted"/>
<evidence type="ECO:0000313" key="2">
    <source>
        <dbReference type="EMBL" id="ETO19933.1"/>
    </source>
</evidence>
<feature type="compositionally biased region" description="Polar residues" evidence="1">
    <location>
        <begin position="178"/>
        <end position="195"/>
    </location>
</feature>